<comment type="catalytic activity">
    <reaction evidence="6 7">
        <text>alpha-D-glucose 1-phosphate + UTP + H(+) = UDP-alpha-D-glucose + diphosphate</text>
        <dbReference type="Rhea" id="RHEA:19889"/>
        <dbReference type="ChEBI" id="CHEBI:15378"/>
        <dbReference type="ChEBI" id="CHEBI:33019"/>
        <dbReference type="ChEBI" id="CHEBI:46398"/>
        <dbReference type="ChEBI" id="CHEBI:58601"/>
        <dbReference type="ChEBI" id="CHEBI:58885"/>
        <dbReference type="EC" id="2.7.7.9"/>
    </reaction>
</comment>
<dbReference type="Pfam" id="PF00483">
    <property type="entry name" value="NTP_transferase"/>
    <property type="match status" value="1"/>
</dbReference>
<dbReference type="InterPro" id="IPR029044">
    <property type="entry name" value="Nucleotide-diphossugar_trans"/>
</dbReference>
<organism evidence="9">
    <name type="scientific">Sphingomonas sanxanigenens</name>
    <dbReference type="NCBI Taxonomy" id="397260"/>
    <lineage>
        <taxon>Bacteria</taxon>
        <taxon>Pseudomonadati</taxon>
        <taxon>Pseudomonadota</taxon>
        <taxon>Alphaproteobacteria</taxon>
        <taxon>Sphingomonadales</taxon>
        <taxon>Sphingomonadaceae</taxon>
        <taxon>Sphingomonas</taxon>
    </lineage>
</organism>
<proteinExistence type="inferred from homology"/>
<name>U6BN35_9SPHN</name>
<keyword evidence="4 7" id="KW-0808">Transferase</keyword>
<keyword evidence="5 7" id="KW-0548">Nucleotidyltransferase</keyword>
<evidence type="ECO:0000313" key="9">
    <source>
        <dbReference type="EMBL" id="AHA38082.1"/>
    </source>
</evidence>
<gene>
    <name evidence="9" type="primary">ugpG</name>
</gene>
<dbReference type="EMBL" id="KF301659">
    <property type="protein sequence ID" value="AHA38082.1"/>
    <property type="molecule type" value="Genomic_DNA"/>
</dbReference>
<dbReference type="EC" id="2.7.7.9" evidence="2 7"/>
<evidence type="ECO:0000256" key="2">
    <source>
        <dbReference type="ARBA" id="ARBA00012415"/>
    </source>
</evidence>
<evidence type="ECO:0000256" key="1">
    <source>
        <dbReference type="ARBA" id="ARBA00006890"/>
    </source>
</evidence>
<dbReference type="Gene3D" id="3.90.550.10">
    <property type="entry name" value="Spore Coat Polysaccharide Biosynthesis Protein SpsA, Chain A"/>
    <property type="match status" value="1"/>
</dbReference>
<evidence type="ECO:0000256" key="7">
    <source>
        <dbReference type="RuleBase" id="RU361259"/>
    </source>
</evidence>
<evidence type="ECO:0000256" key="3">
    <source>
        <dbReference type="ARBA" id="ARBA00019048"/>
    </source>
</evidence>
<protein>
    <recommendedName>
        <fullName evidence="3 7">UTP--glucose-1-phosphate uridylyltransferase</fullName>
        <ecNumber evidence="2 7">2.7.7.9</ecNumber>
    </recommendedName>
    <alternativeName>
        <fullName evidence="7">UDP-glucose pyrophosphorylase</fullName>
    </alternativeName>
</protein>
<dbReference type="GO" id="GO:0006011">
    <property type="term" value="P:UDP-alpha-D-glucose metabolic process"/>
    <property type="evidence" value="ECO:0007669"/>
    <property type="project" value="InterPro"/>
</dbReference>
<evidence type="ECO:0000256" key="6">
    <source>
        <dbReference type="ARBA" id="ARBA00048128"/>
    </source>
</evidence>
<feature type="domain" description="Nucleotidyl transferase" evidence="8">
    <location>
        <begin position="11"/>
        <end position="268"/>
    </location>
</feature>
<comment type="similarity">
    <text evidence="1 7">Belongs to the UDPGP type 2 family.</text>
</comment>
<reference evidence="9" key="1">
    <citation type="submission" date="2013-06" db="EMBL/GenBank/DDBJ databases">
        <title>Genes involved in sphingan Ss biosynthesis of Sphingomonas sanxanigenens.</title>
        <authorList>
            <person name="Huang H."/>
        </authorList>
    </citation>
    <scope>NUCLEOTIDE SEQUENCE</scope>
    <source>
        <strain evidence="9">NX02</strain>
    </source>
</reference>
<sequence length="288" mass="30849">MKRIRKAVFPVAGLGTRFLPATKAVPKEMLPVVDRPLIQYAVDEAFEAGIEQLIFVNGRNKSSIEDYFDLAFEVEQTLSSRGKSLAALEGTRPKPGSIVSVRQQEPLGLGHAVWCARDIVGDEPFAVLLADDLMVGQPGCLKQMVEAYEKVGGNIICAQEVRDDQAHMYGVITPGARDGALTEVKGLVEKPAPGTAPSNLAVIGRYILQPEVMRILEGQGKGAGGEIQLTDAMASMIGNQPFHGLTFAGTRYDCGDKAGFIHANMALAAAREDIGATIREIGKQVFAV</sequence>
<dbReference type="InterPro" id="IPR005771">
    <property type="entry name" value="GalU_uridylyltTrfase_bac/arc"/>
</dbReference>
<dbReference type="InterPro" id="IPR005835">
    <property type="entry name" value="NTP_transferase_dom"/>
</dbReference>
<evidence type="ECO:0000256" key="5">
    <source>
        <dbReference type="ARBA" id="ARBA00022695"/>
    </source>
</evidence>
<accession>U6BN35</accession>
<dbReference type="AlphaFoldDB" id="U6BN35"/>
<dbReference type="CDD" id="cd02541">
    <property type="entry name" value="UGPase_prokaryotic"/>
    <property type="match status" value="1"/>
</dbReference>
<evidence type="ECO:0000259" key="8">
    <source>
        <dbReference type="Pfam" id="PF00483"/>
    </source>
</evidence>
<dbReference type="GO" id="GO:0003983">
    <property type="term" value="F:UTP:glucose-1-phosphate uridylyltransferase activity"/>
    <property type="evidence" value="ECO:0007669"/>
    <property type="project" value="UniProtKB-EC"/>
</dbReference>
<dbReference type="NCBIfam" id="TIGR01099">
    <property type="entry name" value="galU"/>
    <property type="match status" value="1"/>
</dbReference>
<evidence type="ECO:0000256" key="4">
    <source>
        <dbReference type="ARBA" id="ARBA00022679"/>
    </source>
</evidence>
<dbReference type="PANTHER" id="PTHR43197">
    <property type="entry name" value="UTP--GLUCOSE-1-PHOSPHATE URIDYLYLTRANSFERASE"/>
    <property type="match status" value="1"/>
</dbReference>
<dbReference type="PANTHER" id="PTHR43197:SF1">
    <property type="entry name" value="UTP--GLUCOSE-1-PHOSPHATE URIDYLYLTRANSFERASE"/>
    <property type="match status" value="1"/>
</dbReference>
<dbReference type="SUPFAM" id="SSF53448">
    <property type="entry name" value="Nucleotide-diphospho-sugar transferases"/>
    <property type="match status" value="1"/>
</dbReference>